<dbReference type="Proteomes" id="UP000236291">
    <property type="component" value="Unassembled WGS sequence"/>
</dbReference>
<proteinExistence type="predicted"/>
<name>A0A2K3NR70_TRIPR</name>
<organism evidence="2 3">
    <name type="scientific">Trifolium pratense</name>
    <name type="common">Red clover</name>
    <dbReference type="NCBI Taxonomy" id="57577"/>
    <lineage>
        <taxon>Eukaryota</taxon>
        <taxon>Viridiplantae</taxon>
        <taxon>Streptophyta</taxon>
        <taxon>Embryophyta</taxon>
        <taxon>Tracheophyta</taxon>
        <taxon>Spermatophyta</taxon>
        <taxon>Magnoliopsida</taxon>
        <taxon>eudicotyledons</taxon>
        <taxon>Gunneridae</taxon>
        <taxon>Pentapetalae</taxon>
        <taxon>rosids</taxon>
        <taxon>fabids</taxon>
        <taxon>Fabales</taxon>
        <taxon>Fabaceae</taxon>
        <taxon>Papilionoideae</taxon>
        <taxon>50 kb inversion clade</taxon>
        <taxon>NPAAA clade</taxon>
        <taxon>Hologalegina</taxon>
        <taxon>IRL clade</taxon>
        <taxon>Trifolieae</taxon>
        <taxon>Trifolium</taxon>
    </lineage>
</organism>
<reference evidence="2 3" key="2">
    <citation type="journal article" date="2017" name="Front. Plant Sci.">
        <title>Gene Classification and Mining of Molecular Markers Useful in Red Clover (Trifolium pratense) Breeding.</title>
        <authorList>
            <person name="Istvanek J."/>
            <person name="Dluhosova J."/>
            <person name="Dluhos P."/>
            <person name="Patkova L."/>
            <person name="Nedelnik J."/>
            <person name="Repkova J."/>
        </authorList>
    </citation>
    <scope>NUCLEOTIDE SEQUENCE [LARGE SCALE GENOMIC DNA]</scope>
    <source>
        <strain evidence="3">cv. Tatra</strain>
        <tissue evidence="2">Young leaves</tissue>
    </source>
</reference>
<evidence type="ECO:0000313" key="2">
    <source>
        <dbReference type="EMBL" id="PNY05536.1"/>
    </source>
</evidence>
<comment type="caution">
    <text evidence="2">The sequence shown here is derived from an EMBL/GenBank/DDBJ whole genome shotgun (WGS) entry which is preliminary data.</text>
</comment>
<dbReference type="EMBL" id="ASHM01000849">
    <property type="protein sequence ID" value="PNY05536.1"/>
    <property type="molecule type" value="Genomic_DNA"/>
</dbReference>
<reference evidence="2 3" key="1">
    <citation type="journal article" date="2014" name="Am. J. Bot.">
        <title>Genome assembly and annotation for red clover (Trifolium pratense; Fabaceae).</title>
        <authorList>
            <person name="Istvanek J."/>
            <person name="Jaros M."/>
            <person name="Krenek A."/>
            <person name="Repkova J."/>
        </authorList>
    </citation>
    <scope>NUCLEOTIDE SEQUENCE [LARGE SCALE GENOMIC DNA]</scope>
    <source>
        <strain evidence="3">cv. Tatra</strain>
        <tissue evidence="2">Young leaves</tissue>
    </source>
</reference>
<dbReference type="AlphaFoldDB" id="A0A2K3NR70"/>
<feature type="chain" id="PRO_5014441665" evidence="1">
    <location>
        <begin position="34"/>
        <end position="93"/>
    </location>
</feature>
<evidence type="ECO:0000256" key="1">
    <source>
        <dbReference type="SAM" id="SignalP"/>
    </source>
</evidence>
<feature type="signal peptide" evidence="1">
    <location>
        <begin position="1"/>
        <end position="33"/>
    </location>
</feature>
<protein>
    <submittedName>
        <fullName evidence="2">Uncharacterized protein</fullName>
    </submittedName>
</protein>
<accession>A0A2K3NR70</accession>
<keyword evidence="1" id="KW-0732">Signal</keyword>
<sequence>MGTRLGGRETRDQVLFLLSFKLMAASLAGSAKACLVDLGSIGLGAGIAGADSGGDPGTEEEEAVRVLTRELAQGIEEVEGKRKVMEGCQRQQK</sequence>
<gene>
    <name evidence="2" type="ORF">L195_g001989</name>
</gene>
<evidence type="ECO:0000313" key="3">
    <source>
        <dbReference type="Proteomes" id="UP000236291"/>
    </source>
</evidence>